<dbReference type="AlphaFoldDB" id="R7ZLK0"/>
<comment type="caution">
    <text evidence="2">The sequence shown here is derived from an EMBL/GenBank/DDBJ whole genome shotgun (WGS) entry which is preliminary data.</text>
</comment>
<sequence>MAGAPDSQAGDNTNPVAPSADFTRNVLRDVILVTLNEAEI</sequence>
<keyword evidence="3" id="KW-1185">Reference proteome</keyword>
<organism evidence="2 3">
    <name type="scientific">Lunatimonas lonarensis</name>
    <dbReference type="NCBI Taxonomy" id="1232681"/>
    <lineage>
        <taxon>Bacteria</taxon>
        <taxon>Pseudomonadati</taxon>
        <taxon>Bacteroidota</taxon>
        <taxon>Cytophagia</taxon>
        <taxon>Cytophagales</taxon>
        <taxon>Cyclobacteriaceae</taxon>
    </lineage>
</organism>
<proteinExistence type="predicted"/>
<gene>
    <name evidence="2" type="ORF">ADIS_4571</name>
</gene>
<accession>R7ZLK0</accession>
<dbReference type="Proteomes" id="UP000013909">
    <property type="component" value="Unassembled WGS sequence"/>
</dbReference>
<dbReference type="EMBL" id="AQHR01000113">
    <property type="protein sequence ID" value="EON74976.1"/>
    <property type="molecule type" value="Genomic_DNA"/>
</dbReference>
<evidence type="ECO:0000313" key="3">
    <source>
        <dbReference type="Proteomes" id="UP000013909"/>
    </source>
</evidence>
<reference evidence="2 3" key="1">
    <citation type="submission" date="2013-02" db="EMBL/GenBank/DDBJ databases">
        <title>A novel strain isolated from Lonar lake, Maharashtra, India.</title>
        <authorList>
            <person name="Singh A."/>
        </authorList>
    </citation>
    <scope>NUCLEOTIDE SEQUENCE [LARGE SCALE GENOMIC DNA]</scope>
    <source>
        <strain evidence="2 3">AK24</strain>
    </source>
</reference>
<evidence type="ECO:0000313" key="2">
    <source>
        <dbReference type="EMBL" id="EON74976.1"/>
    </source>
</evidence>
<feature type="region of interest" description="Disordered" evidence="1">
    <location>
        <begin position="1"/>
        <end position="21"/>
    </location>
</feature>
<protein>
    <submittedName>
        <fullName evidence="2">Uncharacterized protein</fullName>
    </submittedName>
</protein>
<evidence type="ECO:0000256" key="1">
    <source>
        <dbReference type="SAM" id="MobiDB-lite"/>
    </source>
</evidence>
<name>R7ZLK0_9BACT</name>